<dbReference type="SUPFAM" id="SSF53187">
    <property type="entry name" value="Zn-dependent exopeptidases"/>
    <property type="match status" value="1"/>
</dbReference>
<proteinExistence type="predicted"/>
<dbReference type="KEGG" id="cbae:COR50_03510"/>
<dbReference type="GO" id="GO:0006508">
    <property type="term" value="P:proteolysis"/>
    <property type="evidence" value="ECO:0007669"/>
    <property type="project" value="InterPro"/>
</dbReference>
<gene>
    <name evidence="2" type="ORF">COR50_03510</name>
</gene>
<dbReference type="PROSITE" id="PS00018">
    <property type="entry name" value="EF_HAND_1"/>
    <property type="match status" value="1"/>
</dbReference>
<reference evidence="2 3" key="1">
    <citation type="submission" date="2017-10" db="EMBL/GenBank/DDBJ databases">
        <title>Paenichitinophaga pekingensis gen. nov., sp. nov., isolated from activated sludge.</title>
        <authorList>
            <person name="Jin D."/>
            <person name="Kong X."/>
            <person name="Deng Y."/>
            <person name="Bai Z."/>
        </authorList>
    </citation>
    <scope>NUCLEOTIDE SEQUENCE [LARGE SCALE GENOMIC DNA]</scope>
    <source>
        <strain evidence="2 3">13</strain>
    </source>
</reference>
<feature type="domain" description="Peptidase M28" evidence="1">
    <location>
        <begin position="251"/>
        <end position="460"/>
    </location>
</feature>
<dbReference type="Pfam" id="PF04389">
    <property type="entry name" value="Peptidase_M28"/>
    <property type="match status" value="1"/>
</dbReference>
<dbReference type="Proteomes" id="UP000220133">
    <property type="component" value="Chromosome"/>
</dbReference>
<protein>
    <submittedName>
        <fullName evidence="2">Peptidase M28</fullName>
    </submittedName>
</protein>
<dbReference type="AlphaFoldDB" id="A0A291R0T4"/>
<dbReference type="EMBL" id="CP023777">
    <property type="protein sequence ID" value="ATL49714.1"/>
    <property type="molecule type" value="Genomic_DNA"/>
</dbReference>
<sequence length="479" mass="53963">MKSPDAAIKQFGNTITAADLKKQLYIVAGPGMEGRETGTAGQRKAADYIRDQFKAFGLQPGANGEWFQYYSLFQDVLESSQINIGGTNYEFAKDFYASLKDSKSESLTVNNTVLAGYADKPLQGNYKGKAVVFLQDAPQPGMRRRMNPVDQVKDVVKDAKVVMFVMNNSSMANISRIADRLKRSGLYMGQADEQESQNVYFISETMAAAIFGQAAFDTYKASPKESLKSLESKTPLEIELKKKTDETKSSNVLGYLEGTDKKDEIVFITAHYDHLGTHDGQIYYGADDDGSGTVSVIEMAQAFTEAKKAGHGPRRSMVFMTVSGEEKGLLGSRYYTEHPIYPLEKTVVDLNIDMVGRVDPAKVADTNYIYIIGDDKLSSELRPISEAANKITNLELDYKYNDPNDPNRFYYRSDHYMFAQHNIPIIFYFNGVHEDYHKPTDTVDKIHYELMAKRAQLVFYTAWEIANREDKLPVDRHEK</sequence>
<dbReference type="InterPro" id="IPR045175">
    <property type="entry name" value="M28_fam"/>
</dbReference>
<keyword evidence="3" id="KW-1185">Reference proteome</keyword>
<dbReference type="PANTHER" id="PTHR12147:SF26">
    <property type="entry name" value="PEPTIDASE M28 DOMAIN-CONTAINING PROTEIN"/>
    <property type="match status" value="1"/>
</dbReference>
<evidence type="ECO:0000313" key="3">
    <source>
        <dbReference type="Proteomes" id="UP000220133"/>
    </source>
</evidence>
<dbReference type="InterPro" id="IPR018247">
    <property type="entry name" value="EF_Hand_1_Ca_BS"/>
</dbReference>
<organism evidence="2 3">
    <name type="scientific">Chitinophaga caeni</name>
    <dbReference type="NCBI Taxonomy" id="2029983"/>
    <lineage>
        <taxon>Bacteria</taxon>
        <taxon>Pseudomonadati</taxon>
        <taxon>Bacteroidota</taxon>
        <taxon>Chitinophagia</taxon>
        <taxon>Chitinophagales</taxon>
        <taxon>Chitinophagaceae</taxon>
        <taxon>Chitinophaga</taxon>
    </lineage>
</organism>
<name>A0A291R0T4_9BACT</name>
<evidence type="ECO:0000313" key="2">
    <source>
        <dbReference type="EMBL" id="ATL49714.1"/>
    </source>
</evidence>
<dbReference type="PANTHER" id="PTHR12147">
    <property type="entry name" value="METALLOPEPTIDASE M28 FAMILY MEMBER"/>
    <property type="match status" value="1"/>
</dbReference>
<accession>A0A291R0T4</accession>
<dbReference type="GO" id="GO:0008235">
    <property type="term" value="F:metalloexopeptidase activity"/>
    <property type="evidence" value="ECO:0007669"/>
    <property type="project" value="InterPro"/>
</dbReference>
<dbReference type="Gene3D" id="3.40.630.10">
    <property type="entry name" value="Zn peptidases"/>
    <property type="match status" value="2"/>
</dbReference>
<dbReference type="InterPro" id="IPR007484">
    <property type="entry name" value="Peptidase_M28"/>
</dbReference>
<evidence type="ECO:0000259" key="1">
    <source>
        <dbReference type="Pfam" id="PF04389"/>
    </source>
</evidence>
<dbReference type="OrthoDB" id="9764939at2"/>